<sequence length="575" mass="63674">MLDPVTVVPAVLGGYIVVFGLVSLVIKEWLFLSEAMVATLFGIAIGPAALNLVNPGDWGDSSTLTLEFARIVIAIQVMAAGVNLPKAYLVREWKSLTVLLLPVMFVMWLVSAAALYFLLPLNFLEALLIGACVTPTDPVLANSIVKGKFAESHVPVHTRDIISAESGANDGLGFPYLFFAIYLLVEPTTGAALGKWFYMIWAYQILLSIAIGAIVGYIARKLLYFSQTRELVDKESFLVFSIALTLCLMGCVKMINSDDLLCVFVAGNSFTWDDWFRKATKEAHFQEVIDMMFNISFFVYFGTIIPWASFETPALSLSVWRLAVIALIILFLRRLPIVVLMSRWIPAIKNYREAVFAGWFGPIGVGALFYCMIGIDEIEKYNPNGYVKKVIFPVVSFLVLSSVIVHGVTVPLFHLTTIGTRTFTNSSTIANIVGKLPKIRLGGEIVVQRSNLSSSNTLGSTYTHKGKDTMEEVQPGASVSRERSKSIKSARSVHSYVGKVISVEECEDDDNLPQTNNRCKRSMIIIEHEEGEEFRSDEEELLEDEIPPPSVAFSREGRSADLSRLTHITIHPNSE</sequence>
<name>A0ABR2W3J7_9FUNG</name>
<keyword evidence="4 6" id="KW-0472">Membrane</keyword>
<evidence type="ECO:0000313" key="9">
    <source>
        <dbReference type="Proteomes" id="UP001479436"/>
    </source>
</evidence>
<evidence type="ECO:0000259" key="7">
    <source>
        <dbReference type="Pfam" id="PF00999"/>
    </source>
</evidence>
<dbReference type="InterPro" id="IPR006153">
    <property type="entry name" value="Cation/H_exchanger_TM"/>
</dbReference>
<keyword evidence="9" id="KW-1185">Reference proteome</keyword>
<feature type="transmembrane region" description="Helical" evidence="6">
    <location>
        <begin position="288"/>
        <end position="308"/>
    </location>
</feature>
<evidence type="ECO:0000256" key="4">
    <source>
        <dbReference type="ARBA" id="ARBA00023136"/>
    </source>
</evidence>
<feature type="transmembrane region" description="Helical" evidence="6">
    <location>
        <begin position="6"/>
        <end position="26"/>
    </location>
</feature>
<reference evidence="8 9" key="1">
    <citation type="submission" date="2023-04" db="EMBL/GenBank/DDBJ databases">
        <title>Genome of Basidiobolus ranarum AG-B5.</title>
        <authorList>
            <person name="Stajich J.E."/>
            <person name="Carter-House D."/>
            <person name="Gryganskyi A."/>
        </authorList>
    </citation>
    <scope>NUCLEOTIDE SEQUENCE [LARGE SCALE GENOMIC DNA]</scope>
    <source>
        <strain evidence="8 9">AG-B5</strain>
    </source>
</reference>
<dbReference type="Pfam" id="PF00999">
    <property type="entry name" value="Na_H_Exchanger"/>
    <property type="match status" value="1"/>
</dbReference>
<evidence type="ECO:0000313" key="8">
    <source>
        <dbReference type="EMBL" id="KAK9718844.1"/>
    </source>
</evidence>
<accession>A0ABR2W3J7</accession>
<feature type="transmembrane region" description="Helical" evidence="6">
    <location>
        <begin position="35"/>
        <end position="53"/>
    </location>
</feature>
<comment type="subcellular location">
    <subcellularLocation>
        <location evidence="1">Membrane</location>
        <topology evidence="1">Multi-pass membrane protein</topology>
    </subcellularLocation>
</comment>
<feature type="transmembrane region" description="Helical" evidence="6">
    <location>
        <begin position="65"/>
        <end position="84"/>
    </location>
</feature>
<keyword evidence="2 6" id="KW-0812">Transmembrane</keyword>
<feature type="transmembrane region" description="Helical" evidence="6">
    <location>
        <begin position="354"/>
        <end position="375"/>
    </location>
</feature>
<dbReference type="EMBL" id="JASJQH010007071">
    <property type="protein sequence ID" value="KAK9718844.1"/>
    <property type="molecule type" value="Genomic_DNA"/>
</dbReference>
<feature type="domain" description="Cation/H+ exchanger transmembrane" evidence="7">
    <location>
        <begin position="22"/>
        <end position="412"/>
    </location>
</feature>
<protein>
    <recommendedName>
        <fullName evidence="7">Cation/H+ exchanger transmembrane domain-containing protein</fullName>
    </recommendedName>
</protein>
<evidence type="ECO:0000256" key="2">
    <source>
        <dbReference type="ARBA" id="ARBA00022692"/>
    </source>
</evidence>
<evidence type="ECO:0000256" key="1">
    <source>
        <dbReference type="ARBA" id="ARBA00004141"/>
    </source>
</evidence>
<proteinExistence type="predicted"/>
<feature type="transmembrane region" description="Helical" evidence="6">
    <location>
        <begin position="200"/>
        <end position="219"/>
    </location>
</feature>
<organism evidence="8 9">
    <name type="scientific">Basidiobolus ranarum</name>
    <dbReference type="NCBI Taxonomy" id="34480"/>
    <lineage>
        <taxon>Eukaryota</taxon>
        <taxon>Fungi</taxon>
        <taxon>Fungi incertae sedis</taxon>
        <taxon>Zoopagomycota</taxon>
        <taxon>Entomophthoromycotina</taxon>
        <taxon>Basidiobolomycetes</taxon>
        <taxon>Basidiobolales</taxon>
        <taxon>Basidiobolaceae</taxon>
        <taxon>Basidiobolus</taxon>
    </lineage>
</organism>
<dbReference type="Proteomes" id="UP001479436">
    <property type="component" value="Unassembled WGS sequence"/>
</dbReference>
<feature type="compositionally biased region" description="Acidic residues" evidence="5">
    <location>
        <begin position="531"/>
        <end position="546"/>
    </location>
</feature>
<feature type="transmembrane region" description="Helical" evidence="6">
    <location>
        <begin position="390"/>
        <end position="413"/>
    </location>
</feature>
<dbReference type="PANTHER" id="PTHR31382">
    <property type="entry name" value="NA(+)/H(+) ANTIPORTER"/>
    <property type="match status" value="1"/>
</dbReference>
<evidence type="ECO:0000256" key="5">
    <source>
        <dbReference type="SAM" id="MobiDB-lite"/>
    </source>
</evidence>
<evidence type="ECO:0000256" key="3">
    <source>
        <dbReference type="ARBA" id="ARBA00022989"/>
    </source>
</evidence>
<dbReference type="InterPro" id="IPR004712">
    <property type="entry name" value="Na+/H+_antiporter_fungi"/>
</dbReference>
<keyword evidence="3 6" id="KW-1133">Transmembrane helix</keyword>
<gene>
    <name evidence="8" type="ORF">K7432_005157</name>
</gene>
<comment type="caution">
    <text evidence="8">The sequence shown here is derived from an EMBL/GenBank/DDBJ whole genome shotgun (WGS) entry which is preliminary data.</text>
</comment>
<feature type="region of interest" description="Disordered" evidence="5">
    <location>
        <begin position="531"/>
        <end position="558"/>
    </location>
</feature>
<dbReference type="PANTHER" id="PTHR31382:SF1">
    <property type="entry name" value="SODIUM ION_PROTON EXCHANGER (EUROFUNG)"/>
    <property type="match status" value="1"/>
</dbReference>
<evidence type="ECO:0000256" key="6">
    <source>
        <dbReference type="SAM" id="Phobius"/>
    </source>
</evidence>
<feature type="transmembrane region" description="Helical" evidence="6">
    <location>
        <begin position="96"/>
        <end position="119"/>
    </location>
</feature>
<feature type="transmembrane region" description="Helical" evidence="6">
    <location>
        <begin position="314"/>
        <end position="333"/>
    </location>
</feature>